<dbReference type="InterPro" id="IPR043519">
    <property type="entry name" value="NT_sf"/>
</dbReference>
<feature type="domain" description="Polymerase nucleotidyl transferase" evidence="5">
    <location>
        <begin position="29"/>
        <end position="89"/>
    </location>
</feature>
<reference evidence="7 8" key="1">
    <citation type="submission" date="2017-11" db="EMBL/GenBank/DDBJ databases">
        <authorList>
            <person name="Founou R.C."/>
            <person name="Founou L."/>
            <person name="Allam M."/>
            <person name="Ismail A."/>
            <person name="Essack S.Y."/>
        </authorList>
    </citation>
    <scope>NUCLEOTIDE SEQUENCE [LARGE SCALE GENOMIC DNA]</scope>
    <source>
        <strain evidence="7 8">G811N2B1</strain>
    </source>
</reference>
<protein>
    <submittedName>
        <fullName evidence="7">Nucleotidyltransferase</fullName>
    </submittedName>
</protein>
<gene>
    <name evidence="7" type="ORF">CV019_09145</name>
</gene>
<dbReference type="Pfam" id="PF01909">
    <property type="entry name" value="NTP_transf_2"/>
    <property type="match status" value="1"/>
</dbReference>
<proteinExistence type="predicted"/>
<evidence type="ECO:0000313" key="8">
    <source>
        <dbReference type="Proteomes" id="UP000238153"/>
    </source>
</evidence>
<evidence type="ECO:0000259" key="5">
    <source>
        <dbReference type="Pfam" id="PF01909"/>
    </source>
</evidence>
<dbReference type="SUPFAM" id="SSF81301">
    <property type="entry name" value="Nucleotidyltransferase"/>
    <property type="match status" value="1"/>
</dbReference>
<dbReference type="InterPro" id="IPR058909">
    <property type="entry name" value="CD_NTase_C"/>
</dbReference>
<evidence type="ECO:0000256" key="3">
    <source>
        <dbReference type="ARBA" id="ARBA00022741"/>
    </source>
</evidence>
<dbReference type="Proteomes" id="UP000238153">
    <property type="component" value="Unassembled WGS sequence"/>
</dbReference>
<evidence type="ECO:0000256" key="2">
    <source>
        <dbReference type="ARBA" id="ARBA00022695"/>
    </source>
</evidence>
<evidence type="ECO:0000256" key="4">
    <source>
        <dbReference type="ARBA" id="ARBA00023118"/>
    </source>
</evidence>
<dbReference type="GO" id="GO:0051607">
    <property type="term" value="P:defense response to virus"/>
    <property type="evidence" value="ECO:0007669"/>
    <property type="project" value="UniProtKB-KW"/>
</dbReference>
<dbReference type="RefSeq" id="WP_104411255.1">
    <property type="nucleotide sequence ID" value="NZ_PGWX01000343.1"/>
</dbReference>
<dbReference type="EMBL" id="PGWX01000343">
    <property type="protein sequence ID" value="PPJ73695.1"/>
    <property type="molecule type" value="Genomic_DNA"/>
</dbReference>
<dbReference type="Pfam" id="PF26305">
    <property type="entry name" value="CD_NTase_C"/>
    <property type="match status" value="1"/>
</dbReference>
<sequence length="221" mass="26090">MTIPTKKLDYWSQKGATQAPKNLREKIEKVLTANESKIKRKNQLDIYLQGSYRNNTNIFGSSDVDIVVQSNATFFSNISKLEAYERKIYNQTFDEATYTWRYFKNDVIKTLQYAFGSSNVEIGNKSIKIFTEDYEADVIPCFEYRNYLSFGNSEEDREYIPGIKFFTTDKGESIINYPKKHYVFGVDKNERTNNYYKPTIRIFKNIKKQLIKKKELQKKKV</sequence>
<dbReference type="CDD" id="cd05400">
    <property type="entry name" value="NT_2-5OAS_ClassI-CCAase"/>
    <property type="match status" value="1"/>
</dbReference>
<feature type="domain" description="cGAS/DncV-like nucleotidyltransferase C-terminal helical" evidence="6">
    <location>
        <begin position="185"/>
        <end position="221"/>
    </location>
</feature>
<evidence type="ECO:0000259" key="6">
    <source>
        <dbReference type="Pfam" id="PF26305"/>
    </source>
</evidence>
<dbReference type="Gene3D" id="3.30.460.10">
    <property type="entry name" value="Beta Polymerase, domain 2"/>
    <property type="match status" value="1"/>
</dbReference>
<keyword evidence="4" id="KW-0051">Antiviral defense</keyword>
<evidence type="ECO:0000313" key="7">
    <source>
        <dbReference type="EMBL" id="PPJ73695.1"/>
    </source>
</evidence>
<keyword evidence="3" id="KW-0547">Nucleotide-binding</keyword>
<name>A0A7Z1N2N1_STAHA</name>
<dbReference type="GO" id="GO:0016779">
    <property type="term" value="F:nucleotidyltransferase activity"/>
    <property type="evidence" value="ECO:0007669"/>
    <property type="project" value="InterPro"/>
</dbReference>
<dbReference type="InterPro" id="IPR006116">
    <property type="entry name" value="NT_2-5OAS_ClassI-CCAase"/>
</dbReference>
<keyword evidence="1 7" id="KW-0808">Transferase</keyword>
<feature type="non-terminal residue" evidence="7">
    <location>
        <position position="221"/>
    </location>
</feature>
<comment type="caution">
    <text evidence="7">The sequence shown here is derived from an EMBL/GenBank/DDBJ whole genome shotgun (WGS) entry which is preliminary data.</text>
</comment>
<accession>A0A7Z1N2N1</accession>
<keyword evidence="2" id="KW-0548">Nucleotidyltransferase</keyword>
<organism evidence="7 8">
    <name type="scientific">Staphylococcus haemolyticus</name>
    <dbReference type="NCBI Taxonomy" id="1283"/>
    <lineage>
        <taxon>Bacteria</taxon>
        <taxon>Bacillati</taxon>
        <taxon>Bacillota</taxon>
        <taxon>Bacilli</taxon>
        <taxon>Bacillales</taxon>
        <taxon>Staphylococcaceae</taxon>
        <taxon>Staphylococcus</taxon>
    </lineage>
</organism>
<dbReference type="InterPro" id="IPR002934">
    <property type="entry name" value="Polymerase_NTP_transf_dom"/>
</dbReference>
<evidence type="ECO:0000256" key="1">
    <source>
        <dbReference type="ARBA" id="ARBA00022679"/>
    </source>
</evidence>
<dbReference type="AlphaFoldDB" id="A0A7Z1N2N1"/>